<evidence type="ECO:0000313" key="3">
    <source>
        <dbReference type="Proteomes" id="UP000011115"/>
    </source>
</evidence>
<accession>M1DBH8</accession>
<dbReference type="Gramene" id="PGSC0003DMT400086328">
    <property type="protein sequence ID" value="PGSC0003DMT400086328"/>
    <property type="gene ID" value="PGSC0003DMG400035899"/>
</dbReference>
<reference evidence="2" key="2">
    <citation type="submission" date="2015-06" db="UniProtKB">
        <authorList>
            <consortium name="EnsemblPlants"/>
        </authorList>
    </citation>
    <scope>IDENTIFICATION</scope>
    <source>
        <strain evidence="2">DM1-3 516 R44</strain>
    </source>
</reference>
<dbReference type="STRING" id="4113.M1DBH8"/>
<protein>
    <recommendedName>
        <fullName evidence="1">DUF4283 domain-containing protein</fullName>
    </recommendedName>
</protein>
<dbReference type="InterPro" id="IPR040256">
    <property type="entry name" value="At4g02000-like"/>
</dbReference>
<dbReference type="AlphaFoldDB" id="M1DBH8"/>
<dbReference type="OMA" id="DMAKANI"/>
<organism evidence="2 3">
    <name type="scientific">Solanum tuberosum</name>
    <name type="common">Potato</name>
    <dbReference type="NCBI Taxonomy" id="4113"/>
    <lineage>
        <taxon>Eukaryota</taxon>
        <taxon>Viridiplantae</taxon>
        <taxon>Streptophyta</taxon>
        <taxon>Embryophyta</taxon>
        <taxon>Tracheophyta</taxon>
        <taxon>Spermatophyta</taxon>
        <taxon>Magnoliopsida</taxon>
        <taxon>eudicotyledons</taxon>
        <taxon>Gunneridae</taxon>
        <taxon>Pentapetalae</taxon>
        <taxon>asterids</taxon>
        <taxon>lamiids</taxon>
        <taxon>Solanales</taxon>
        <taxon>Solanaceae</taxon>
        <taxon>Solanoideae</taxon>
        <taxon>Solaneae</taxon>
        <taxon>Solanum</taxon>
    </lineage>
</organism>
<dbReference type="PaxDb" id="4113-PGSC0003DMT400086328"/>
<sequence length="171" mass="19793">PKMQGETPISVVELKDSESEIKYWKTVVVCYVLGPHPPFVVVNGYVQRIWSKHGINKVLMLKNGIILVQFDIVEAKNEEGISHFDNKPFIVKSWNPDMEYTKDELNKVPIWFKLPDLDFKYWNPKGLSKLGSLVGKPLMVDHFARLLVEVQMDSKLPNIILFKNERDLIVE</sequence>
<keyword evidence="3" id="KW-1185">Reference proteome</keyword>
<dbReference type="PANTHER" id="PTHR31286:SF165">
    <property type="entry name" value="DUF4283 DOMAIN-CONTAINING PROTEIN"/>
    <property type="match status" value="1"/>
</dbReference>
<dbReference type="HOGENOM" id="CLU_1566942_0_0_1"/>
<reference evidence="3" key="1">
    <citation type="journal article" date="2011" name="Nature">
        <title>Genome sequence and analysis of the tuber crop potato.</title>
        <authorList>
            <consortium name="The Potato Genome Sequencing Consortium"/>
        </authorList>
    </citation>
    <scope>NUCLEOTIDE SEQUENCE [LARGE SCALE GENOMIC DNA]</scope>
    <source>
        <strain evidence="3">cv. DM1-3 516 R44</strain>
    </source>
</reference>
<evidence type="ECO:0000259" key="1">
    <source>
        <dbReference type="Pfam" id="PF14111"/>
    </source>
</evidence>
<dbReference type="eggNOG" id="KOG1075">
    <property type="taxonomic scope" value="Eukaryota"/>
</dbReference>
<dbReference type="Pfam" id="PF14111">
    <property type="entry name" value="DUF4283"/>
    <property type="match status" value="1"/>
</dbReference>
<proteinExistence type="predicted"/>
<name>M1DBH8_SOLTU</name>
<evidence type="ECO:0000313" key="2">
    <source>
        <dbReference type="EnsemblPlants" id="PGSC0003DMT400086328"/>
    </source>
</evidence>
<feature type="domain" description="DUF4283" evidence="1">
    <location>
        <begin position="24"/>
        <end position="99"/>
    </location>
</feature>
<dbReference type="InterPro" id="IPR025558">
    <property type="entry name" value="DUF4283"/>
</dbReference>
<dbReference type="Proteomes" id="UP000011115">
    <property type="component" value="Unassembled WGS sequence"/>
</dbReference>
<dbReference type="PANTHER" id="PTHR31286">
    <property type="entry name" value="GLYCINE-RICH CELL WALL STRUCTURAL PROTEIN 1.8-LIKE"/>
    <property type="match status" value="1"/>
</dbReference>
<dbReference type="InParanoid" id="M1DBH8"/>
<dbReference type="EnsemblPlants" id="PGSC0003DMT400086328">
    <property type="protein sequence ID" value="PGSC0003DMT400086328"/>
    <property type="gene ID" value="PGSC0003DMG400035899"/>
</dbReference>